<comment type="subcellular location">
    <subcellularLocation>
        <location evidence="1">Cell membrane</location>
        <topology evidence="1">Multi-pass membrane protein</topology>
    </subcellularLocation>
</comment>
<sequence length="193" mass="21388">MNNKKLRKMILIAILGSISTVLMQFNFPLPALPGFLKIDFSEIPAVLAIMTMGPVAGIGVELLKNVLHWFFSGSPTGVPVGEIANFMTGILFIMPIYFIFNKFRTTKGLTTGLIAGTVTMAVGMTVLNYFVFLPMYTYFLNFPPYTGDALFTVVVLGILPFNLIKGVMLLMISLLLYNSMKKWIAQQRTQLAS</sequence>
<keyword evidence="6 9" id="KW-1133">Transmembrane helix</keyword>
<accession>A0A921FWW4</accession>
<feature type="transmembrane region" description="Helical" evidence="9">
    <location>
        <begin position="83"/>
        <end position="100"/>
    </location>
</feature>
<evidence type="ECO:0000256" key="5">
    <source>
        <dbReference type="ARBA" id="ARBA00022692"/>
    </source>
</evidence>
<evidence type="ECO:0000313" key="10">
    <source>
        <dbReference type="EMBL" id="HJF30969.1"/>
    </source>
</evidence>
<dbReference type="GO" id="GO:0005886">
    <property type="term" value="C:plasma membrane"/>
    <property type="evidence" value="ECO:0007669"/>
    <property type="project" value="UniProtKB-SubCell"/>
</dbReference>
<reference evidence="10" key="1">
    <citation type="journal article" date="2021" name="PeerJ">
        <title>Extensive microbial diversity within the chicken gut microbiome revealed by metagenomics and culture.</title>
        <authorList>
            <person name="Gilroy R."/>
            <person name="Ravi A."/>
            <person name="Getino M."/>
            <person name="Pursley I."/>
            <person name="Horton D.L."/>
            <person name="Alikhan N.F."/>
            <person name="Baker D."/>
            <person name="Gharbi K."/>
            <person name="Hall N."/>
            <person name="Watson M."/>
            <person name="Adriaenssens E.M."/>
            <person name="Foster-Nyarko E."/>
            <person name="Jarju S."/>
            <person name="Secka A."/>
            <person name="Antonio M."/>
            <person name="Oren A."/>
            <person name="Chaudhuri R.R."/>
            <person name="La Ragione R."/>
            <person name="Hildebrand F."/>
            <person name="Pallen M.J."/>
        </authorList>
    </citation>
    <scope>NUCLEOTIDE SEQUENCE</scope>
    <source>
        <strain evidence="10">CHK171-7178</strain>
    </source>
</reference>
<dbReference type="PANTHER" id="PTHR38438:SF1">
    <property type="entry name" value="RIBOFLAVIN TRANSPORTER RIBU"/>
    <property type="match status" value="1"/>
</dbReference>
<protein>
    <recommendedName>
        <fullName evidence="8">Riboflavin transporter</fullName>
    </recommendedName>
</protein>
<keyword evidence="5 9" id="KW-0812">Transmembrane</keyword>
<keyword evidence="7 8" id="KW-0472">Membrane</keyword>
<keyword evidence="3 8" id="KW-0813">Transport</keyword>
<dbReference type="PANTHER" id="PTHR38438">
    <property type="entry name" value="RIBOFLAVIN TRANSPORTER RIBU"/>
    <property type="match status" value="1"/>
</dbReference>
<evidence type="ECO:0000256" key="2">
    <source>
        <dbReference type="ARBA" id="ARBA00005540"/>
    </source>
</evidence>
<evidence type="ECO:0000256" key="6">
    <source>
        <dbReference type="ARBA" id="ARBA00022989"/>
    </source>
</evidence>
<evidence type="ECO:0000256" key="4">
    <source>
        <dbReference type="ARBA" id="ARBA00022475"/>
    </source>
</evidence>
<dbReference type="AlphaFoldDB" id="A0A921FWW4"/>
<organism evidence="10 11">
    <name type="scientific">Sporosarcina psychrophila</name>
    <name type="common">Bacillus psychrophilus</name>
    <dbReference type="NCBI Taxonomy" id="1476"/>
    <lineage>
        <taxon>Bacteria</taxon>
        <taxon>Bacillati</taxon>
        <taxon>Bacillota</taxon>
        <taxon>Bacilli</taxon>
        <taxon>Bacillales</taxon>
        <taxon>Caryophanaceae</taxon>
        <taxon>Sporosarcina</taxon>
    </lineage>
</organism>
<feature type="transmembrane region" description="Helical" evidence="9">
    <location>
        <begin position="149"/>
        <end position="177"/>
    </location>
</feature>
<comment type="caution">
    <text evidence="10">The sequence shown here is derived from an EMBL/GenBank/DDBJ whole genome shotgun (WGS) entry which is preliminary data.</text>
</comment>
<feature type="transmembrane region" description="Helical" evidence="9">
    <location>
        <begin position="112"/>
        <end position="137"/>
    </location>
</feature>
<evidence type="ECO:0000256" key="9">
    <source>
        <dbReference type="SAM" id="Phobius"/>
    </source>
</evidence>
<dbReference type="PIRSF" id="PIRSF037778">
    <property type="entry name" value="UCP037778_transp_RibU"/>
    <property type="match status" value="1"/>
</dbReference>
<keyword evidence="4 8" id="KW-1003">Cell membrane</keyword>
<evidence type="ECO:0000256" key="7">
    <source>
        <dbReference type="ARBA" id="ARBA00023136"/>
    </source>
</evidence>
<dbReference type="EMBL" id="DYWT01000068">
    <property type="protein sequence ID" value="HJF30969.1"/>
    <property type="molecule type" value="Genomic_DNA"/>
</dbReference>
<proteinExistence type="inferred from homology"/>
<evidence type="ECO:0000256" key="1">
    <source>
        <dbReference type="ARBA" id="ARBA00004651"/>
    </source>
</evidence>
<evidence type="ECO:0000313" key="11">
    <source>
        <dbReference type="Proteomes" id="UP000698173"/>
    </source>
</evidence>
<gene>
    <name evidence="10" type="ORF">K8V56_04210</name>
</gene>
<dbReference type="Proteomes" id="UP000698173">
    <property type="component" value="Unassembled WGS sequence"/>
</dbReference>
<dbReference type="GO" id="GO:0032217">
    <property type="term" value="F:riboflavin transmembrane transporter activity"/>
    <property type="evidence" value="ECO:0007669"/>
    <property type="project" value="UniProtKB-UniRule"/>
</dbReference>
<dbReference type="Gene3D" id="1.10.1760.20">
    <property type="match status" value="1"/>
</dbReference>
<dbReference type="InterPro" id="IPR024529">
    <property type="entry name" value="ECF_trnsprt_substrate-spec"/>
</dbReference>
<comment type="similarity">
    <text evidence="2 8">Belongs to the prokaryotic riboflavin transporter (P-RFT) (TC 2.A.87) family.</text>
</comment>
<evidence type="ECO:0000256" key="3">
    <source>
        <dbReference type="ARBA" id="ARBA00022448"/>
    </source>
</evidence>
<evidence type="ECO:0000256" key="8">
    <source>
        <dbReference type="PIRNR" id="PIRNR037778"/>
    </source>
</evidence>
<reference evidence="10" key="2">
    <citation type="submission" date="2021-09" db="EMBL/GenBank/DDBJ databases">
        <authorList>
            <person name="Gilroy R."/>
        </authorList>
    </citation>
    <scope>NUCLEOTIDE SEQUENCE</scope>
    <source>
        <strain evidence="10">CHK171-7178</strain>
    </source>
</reference>
<comment type="function">
    <text evidence="8">Probably a riboflavin-binding protein that interacts with the energy-coupling factor (ECF) ABC-transporter complex.</text>
</comment>
<dbReference type="Pfam" id="PF12822">
    <property type="entry name" value="ECF_trnsprt"/>
    <property type="match status" value="1"/>
</dbReference>
<name>A0A921FWW4_SPOPS</name>
<dbReference type="InterPro" id="IPR025720">
    <property type="entry name" value="RibU"/>
</dbReference>